<proteinExistence type="predicted"/>
<reference evidence="1 2" key="1">
    <citation type="submission" date="2020-04" db="EMBL/GenBank/DDBJ databases">
        <title>Draft Whole-Genome sequence of Marichromatium bheemlicum DSM 18632, type strain.</title>
        <authorList>
            <person name="Kyndt J.A."/>
            <person name="Meyer T.E."/>
        </authorList>
    </citation>
    <scope>NUCLEOTIDE SEQUENCE [LARGE SCALE GENOMIC DNA]</scope>
    <source>
        <strain evidence="1 2">DSM 18632</strain>
    </source>
</reference>
<evidence type="ECO:0000313" key="1">
    <source>
        <dbReference type="EMBL" id="NKN33459.1"/>
    </source>
</evidence>
<dbReference type="EMBL" id="JAAXKX010000012">
    <property type="protein sequence ID" value="NKN33459.1"/>
    <property type="molecule type" value="Genomic_DNA"/>
</dbReference>
<accession>A0ABX1I7C2</accession>
<evidence type="ECO:0000313" key="2">
    <source>
        <dbReference type="Proteomes" id="UP000740754"/>
    </source>
</evidence>
<sequence>SKLHQADPALAARFSTAVDGSQGLLRVQVNGIPDSLTRQLMLALARAAEQAGLPSALVNRIQAAASPDARMDHVIELVGEVKDGWSERGGRGLLIELDELGKLLEFEAHGAGRHEIHLLQLLAEKAAEPSDAPLCILVMLHQAFEHYSARLGKTLRDEWKKVQGRFSAIAFLEPAEQSLRVAAAAFNRSADLGEDLEAEIFEFATRLTECSALPLGLDLAAASTLFEACYPLHPTTLLILPVLCQRVAQNERTLFSYLASTERFGLARRLQELRPGDWVGPWELYDYFILNQAGGFSDPLTYHRWVEVITALERYDGNADSSGDDPAVRLLKTIGLLNLVGAQRGLKASKNVLQLLFGDELDGLLAALQSASIIHFRGYAQEYRVWQGSDFDLHAALEQATAEQSGRLLPDTLNALAPLPPVVARRASIQTGTLRSFQVQFTSTERWPPANTDAELSLWLYLAEPGECPDLSDAPDQTVVAICRSTEHLRELVAEWQALVDLPRQHAQLQQDPVAKREHQAWLENAEAEAIGAIRALLESPEQLRWYFGGEHRPIQSRRMLQSQLSDWVTSHCFPLTPIIRNELINRERPSPSASTARKKLVAAMLSVADRDGLGIAKSPAEKSLYLSLLRESRLHRPDVDGRWDFRPPEPLHDPCNIRPAWSAIHQALGDAGQRQVPVPELYRILQAPPLGMRLGVLPILIITYLIAHRREIALYQEGAFSERLSIAQAELLCRRPALFAVERFELRGLRGELFQRYLGSIVGRLTEDATLLDIVRPLMRFAQQLPEYSLHCSGLSADAERVRAVFRQAKSPGQMLFTDLPRACGFDPKSLFAGDTDTAKGEESGSLSSAAVEPFIARLIAVLRELNGAYPALLEHWHHRIGQALLQRTEVDDLGATRAALAVRYQGLDRYAAQQGTAGAFIRRLCETQHQDHQAWLESVMTLLAKVPPTKWREPHRINAELRLDEMAVQLADLEVLCQSLPAAELDGPDAANTFLFKLVRPGGAERRHLVRLDARQRQAADAAAEDLEAKLTGLDAVTRVAVLAKLMESFASDESSVPMTQTTDGEARDD</sequence>
<dbReference type="RefSeq" id="WP_168669032.1">
    <property type="nucleotide sequence ID" value="NZ_JAAXKX010000012.1"/>
</dbReference>
<comment type="caution">
    <text evidence="1">The sequence shown here is derived from an EMBL/GenBank/DDBJ whole genome shotgun (WGS) entry which is preliminary data.</text>
</comment>
<name>A0ABX1I7C2_9GAMM</name>
<gene>
    <name evidence="1" type="ORF">HF203_09505</name>
</gene>
<evidence type="ECO:0008006" key="3">
    <source>
        <dbReference type="Google" id="ProtNLM"/>
    </source>
</evidence>
<protein>
    <recommendedName>
        <fullName evidence="3">ATP-binding protein</fullName>
    </recommendedName>
</protein>
<organism evidence="1 2">
    <name type="scientific">Marichromatium bheemlicum</name>
    <dbReference type="NCBI Taxonomy" id="365339"/>
    <lineage>
        <taxon>Bacteria</taxon>
        <taxon>Pseudomonadati</taxon>
        <taxon>Pseudomonadota</taxon>
        <taxon>Gammaproteobacteria</taxon>
        <taxon>Chromatiales</taxon>
        <taxon>Chromatiaceae</taxon>
        <taxon>Marichromatium</taxon>
    </lineage>
</organism>
<feature type="non-terminal residue" evidence="1">
    <location>
        <position position="1"/>
    </location>
</feature>
<keyword evidence="2" id="KW-1185">Reference proteome</keyword>
<dbReference type="Proteomes" id="UP000740754">
    <property type="component" value="Unassembled WGS sequence"/>
</dbReference>